<proteinExistence type="predicted"/>
<dbReference type="RefSeq" id="WP_125963765.1">
    <property type="nucleotide sequence ID" value="NZ_QXGM01000002.1"/>
</dbReference>
<dbReference type="Proteomes" id="UP000287609">
    <property type="component" value="Unassembled WGS sequence"/>
</dbReference>
<accession>A0A430FQH1</accession>
<sequence>MDKKRTVLFITLSVMATVLCASLGVLLANIWTMPTMVLAAGIVIAAFYMQSNATVRKFFAQQSGSDQDTQAPRAIDNLSLGSKLSFFAICLVLFFGVYVLVETVQEVGLPSSTSNGLGSPALVAFGLLTIAYAGMAVLNGVLLTKCAPVSVVTPAMNMHG</sequence>
<evidence type="ECO:0000313" key="3">
    <source>
        <dbReference type="Proteomes" id="UP000287609"/>
    </source>
</evidence>
<comment type="caution">
    <text evidence="2">The sequence shown here is derived from an EMBL/GenBank/DDBJ whole genome shotgun (WGS) entry which is preliminary data.</text>
</comment>
<keyword evidence="1" id="KW-1133">Transmembrane helix</keyword>
<feature type="transmembrane region" description="Helical" evidence="1">
    <location>
        <begin position="121"/>
        <end position="143"/>
    </location>
</feature>
<feature type="transmembrane region" description="Helical" evidence="1">
    <location>
        <begin position="84"/>
        <end position="101"/>
    </location>
</feature>
<name>A0A430FQH1_9BIFI</name>
<evidence type="ECO:0000313" key="2">
    <source>
        <dbReference type="EMBL" id="RSX55089.1"/>
    </source>
</evidence>
<reference evidence="2 3" key="1">
    <citation type="submission" date="2018-09" db="EMBL/GenBank/DDBJ databases">
        <title>Characterization of the phylogenetic diversity of five novel species belonging to the genus Bifidobacterium.</title>
        <authorList>
            <person name="Lugli G.A."/>
            <person name="Duranti S."/>
            <person name="Milani C."/>
        </authorList>
    </citation>
    <scope>NUCLEOTIDE SEQUENCE [LARGE SCALE GENOMIC DNA]</scope>
    <source>
        <strain evidence="2 3">2036B</strain>
    </source>
</reference>
<dbReference type="EMBL" id="QXGM01000002">
    <property type="protein sequence ID" value="RSX55089.1"/>
    <property type="molecule type" value="Genomic_DNA"/>
</dbReference>
<feature type="transmembrane region" description="Helical" evidence="1">
    <location>
        <begin position="30"/>
        <end position="49"/>
    </location>
</feature>
<evidence type="ECO:0000256" key="1">
    <source>
        <dbReference type="SAM" id="Phobius"/>
    </source>
</evidence>
<dbReference type="AlphaFoldDB" id="A0A430FQH1"/>
<gene>
    <name evidence="2" type="ORF">D2E26_1143</name>
</gene>
<protein>
    <submittedName>
        <fullName evidence="2">Uncharacterized protein</fullName>
    </submittedName>
</protein>
<organism evidence="2 3">
    <name type="scientific">Bifidobacterium dolichotidis</name>
    <dbReference type="NCBI Taxonomy" id="2306976"/>
    <lineage>
        <taxon>Bacteria</taxon>
        <taxon>Bacillati</taxon>
        <taxon>Actinomycetota</taxon>
        <taxon>Actinomycetes</taxon>
        <taxon>Bifidobacteriales</taxon>
        <taxon>Bifidobacteriaceae</taxon>
        <taxon>Bifidobacterium</taxon>
    </lineage>
</organism>
<keyword evidence="1" id="KW-0812">Transmembrane</keyword>
<keyword evidence="3" id="KW-1185">Reference proteome</keyword>
<keyword evidence="1" id="KW-0472">Membrane</keyword>